<evidence type="ECO:0008006" key="4">
    <source>
        <dbReference type="Google" id="ProtNLM"/>
    </source>
</evidence>
<sequence length="356" mass="40003">MDSSSYPVLTLPTEIVCKIFTYFLPIYPLCPPLFGITSPTTLTQICRPWREVALGTPVLWRAMELAMDGTPIERQLAAIAIWLRRSGGWPLSIRTALLPHLEDLSDFVALIALHRARWEHLDLHLVPEHLPTLEGSMPLLRRFHLELTRAPGIRSPRAAVAFQDARLLREVKLDDVAAEHVILPWAQLTSLRLNRVYPRECVAILKETPNLVYCELRLFDDHHASPVPDILHPHLETLILLEGQGPVANYLGTFIVPSLLTLRVPEPFLGPSPIDSLASFISKSRCELKDVRITNRTLVLGDDYRKAFPSIEAFSFSRYHGGRSPTDGGHSDSPDFEDHSDPPDVEDNSDVIIIGH</sequence>
<gene>
    <name evidence="2" type="ORF">C8F04DRAFT_565170</name>
</gene>
<dbReference type="Proteomes" id="UP001218188">
    <property type="component" value="Unassembled WGS sequence"/>
</dbReference>
<feature type="compositionally biased region" description="Basic and acidic residues" evidence="1">
    <location>
        <begin position="329"/>
        <end position="342"/>
    </location>
</feature>
<reference evidence="2" key="1">
    <citation type="submission" date="2023-03" db="EMBL/GenBank/DDBJ databases">
        <title>Massive genome expansion in bonnet fungi (Mycena s.s.) driven by repeated elements and novel gene families across ecological guilds.</title>
        <authorList>
            <consortium name="Lawrence Berkeley National Laboratory"/>
            <person name="Harder C.B."/>
            <person name="Miyauchi S."/>
            <person name="Viragh M."/>
            <person name="Kuo A."/>
            <person name="Thoen E."/>
            <person name="Andreopoulos B."/>
            <person name="Lu D."/>
            <person name="Skrede I."/>
            <person name="Drula E."/>
            <person name="Henrissat B."/>
            <person name="Morin E."/>
            <person name="Kohler A."/>
            <person name="Barry K."/>
            <person name="LaButti K."/>
            <person name="Morin E."/>
            <person name="Salamov A."/>
            <person name="Lipzen A."/>
            <person name="Mereny Z."/>
            <person name="Hegedus B."/>
            <person name="Baldrian P."/>
            <person name="Stursova M."/>
            <person name="Weitz H."/>
            <person name="Taylor A."/>
            <person name="Grigoriev I.V."/>
            <person name="Nagy L.G."/>
            <person name="Martin F."/>
            <person name="Kauserud H."/>
        </authorList>
    </citation>
    <scope>NUCLEOTIDE SEQUENCE</scope>
    <source>
        <strain evidence="2">CBHHK200</strain>
    </source>
</reference>
<dbReference type="Gene3D" id="1.20.1280.50">
    <property type="match status" value="1"/>
</dbReference>
<dbReference type="InterPro" id="IPR036047">
    <property type="entry name" value="F-box-like_dom_sf"/>
</dbReference>
<feature type="region of interest" description="Disordered" evidence="1">
    <location>
        <begin position="322"/>
        <end position="356"/>
    </location>
</feature>
<comment type="caution">
    <text evidence="2">The sequence shown here is derived from an EMBL/GenBank/DDBJ whole genome shotgun (WGS) entry which is preliminary data.</text>
</comment>
<evidence type="ECO:0000256" key="1">
    <source>
        <dbReference type="SAM" id="MobiDB-lite"/>
    </source>
</evidence>
<dbReference type="SUPFAM" id="SSF81383">
    <property type="entry name" value="F-box domain"/>
    <property type="match status" value="1"/>
</dbReference>
<protein>
    <recommendedName>
        <fullName evidence="4">F-box domain-containing protein</fullName>
    </recommendedName>
</protein>
<evidence type="ECO:0000313" key="2">
    <source>
        <dbReference type="EMBL" id="KAJ7016217.1"/>
    </source>
</evidence>
<proteinExistence type="predicted"/>
<keyword evidence="3" id="KW-1185">Reference proteome</keyword>
<dbReference type="AlphaFoldDB" id="A0AAD6RWG6"/>
<accession>A0AAD6RWG6</accession>
<organism evidence="2 3">
    <name type="scientific">Mycena alexandri</name>
    <dbReference type="NCBI Taxonomy" id="1745969"/>
    <lineage>
        <taxon>Eukaryota</taxon>
        <taxon>Fungi</taxon>
        <taxon>Dikarya</taxon>
        <taxon>Basidiomycota</taxon>
        <taxon>Agaricomycotina</taxon>
        <taxon>Agaricomycetes</taxon>
        <taxon>Agaricomycetidae</taxon>
        <taxon>Agaricales</taxon>
        <taxon>Marasmiineae</taxon>
        <taxon>Mycenaceae</taxon>
        <taxon>Mycena</taxon>
    </lineage>
</organism>
<evidence type="ECO:0000313" key="3">
    <source>
        <dbReference type="Proteomes" id="UP001218188"/>
    </source>
</evidence>
<dbReference type="EMBL" id="JARJCM010000558">
    <property type="protein sequence ID" value="KAJ7016217.1"/>
    <property type="molecule type" value="Genomic_DNA"/>
</dbReference>
<name>A0AAD6RWG6_9AGAR</name>